<dbReference type="Gene3D" id="3.40.50.720">
    <property type="entry name" value="NAD(P)-binding Rossmann-like Domain"/>
    <property type="match status" value="1"/>
</dbReference>
<dbReference type="FunFam" id="3.40.50.720:FF:000971">
    <property type="entry name" value="Putative daunorubicin C-13 ketoreductase DnrU"/>
    <property type="match status" value="1"/>
</dbReference>
<gene>
    <name evidence="7" type="ORF">SAMN05216505_102101</name>
</gene>
<dbReference type="PANTHER" id="PTHR43157">
    <property type="entry name" value="PHOSPHATIDYLINOSITOL-GLYCAN BIOSYNTHESIS CLASS F PROTEIN-RELATED"/>
    <property type="match status" value="1"/>
</dbReference>
<evidence type="ECO:0000256" key="2">
    <source>
        <dbReference type="ARBA" id="ARBA00022857"/>
    </source>
</evidence>
<evidence type="ECO:0000256" key="3">
    <source>
        <dbReference type="ARBA" id="ARBA00023002"/>
    </source>
</evidence>
<keyword evidence="4" id="KW-0520">NAD</keyword>
<reference evidence="8" key="1">
    <citation type="submission" date="2016-10" db="EMBL/GenBank/DDBJ databases">
        <authorList>
            <person name="Varghese N."/>
            <person name="Submissions S."/>
        </authorList>
    </citation>
    <scope>NUCLEOTIDE SEQUENCE [LARGE SCALE GENOMIC DNA]</scope>
    <source>
        <strain evidence="8">CGMCC 4.3504</strain>
    </source>
</reference>
<evidence type="ECO:0000256" key="4">
    <source>
        <dbReference type="ARBA" id="ARBA00023027"/>
    </source>
</evidence>
<name>A0A1G6LGE5_9ACTN</name>
<dbReference type="Pfam" id="PF00106">
    <property type="entry name" value="adh_short"/>
    <property type="match status" value="1"/>
</dbReference>
<evidence type="ECO:0000259" key="6">
    <source>
        <dbReference type="SMART" id="SM00822"/>
    </source>
</evidence>
<protein>
    <recommendedName>
        <fullName evidence="5">Putative daunorubicin C-13 ketoreductase DnrU</fullName>
    </recommendedName>
</protein>
<keyword evidence="3" id="KW-0560">Oxidoreductase</keyword>
<dbReference type="EMBL" id="FMZK01000002">
    <property type="protein sequence ID" value="SDC42274.1"/>
    <property type="molecule type" value="Genomic_DNA"/>
</dbReference>
<sequence>MTASTAHHGTPRGGLPGRTVLVTGATSGIGRAAALALARQGAHVVLVGRDPERLRAVTNEVSRTAGPAPDAFRADFTELRQVRDLGERLRDRYPRIDVMASNAGGMFWSRTTTPDGFEATLQVNHLAGFLLARLLRERLAGGRLILTSSDAYTQGRIDPDDLNGDRHRYSAGQAYGTSKQANIMTAAEAARRWPEVLAVSYHPGQVRTRIGRGTVASSYFRFNPFLRSSAKGADTLVWLATAPAGELTTGGYYSDRRLSPVSGPTADAGLAAKLWEAGAAAVGDTAH</sequence>
<dbReference type="RefSeq" id="WP_175400251.1">
    <property type="nucleotide sequence ID" value="NZ_FMZK01000002.1"/>
</dbReference>
<dbReference type="InterPro" id="IPR002347">
    <property type="entry name" value="SDR_fam"/>
</dbReference>
<dbReference type="InterPro" id="IPR036291">
    <property type="entry name" value="NAD(P)-bd_dom_sf"/>
</dbReference>
<keyword evidence="2" id="KW-0521">NADP</keyword>
<dbReference type="STRING" id="67344.SAMN05216505_102101"/>
<evidence type="ECO:0000256" key="1">
    <source>
        <dbReference type="ARBA" id="ARBA00006484"/>
    </source>
</evidence>
<evidence type="ECO:0000313" key="8">
    <source>
        <dbReference type="Proteomes" id="UP000182100"/>
    </source>
</evidence>
<evidence type="ECO:0000256" key="5">
    <source>
        <dbReference type="ARBA" id="ARBA00071170"/>
    </source>
</evidence>
<accession>A0A1G6LGE5</accession>
<proteinExistence type="inferred from homology"/>
<evidence type="ECO:0000313" key="7">
    <source>
        <dbReference type="EMBL" id="SDC42274.1"/>
    </source>
</evidence>
<comment type="similarity">
    <text evidence="1">Belongs to the short-chain dehydrogenases/reductases (SDR) family.</text>
</comment>
<dbReference type="SMART" id="SM00822">
    <property type="entry name" value="PKS_KR"/>
    <property type="match status" value="1"/>
</dbReference>
<dbReference type="Proteomes" id="UP000182100">
    <property type="component" value="Unassembled WGS sequence"/>
</dbReference>
<keyword evidence="8" id="KW-1185">Reference proteome</keyword>
<feature type="domain" description="Ketoreductase" evidence="6">
    <location>
        <begin position="18"/>
        <end position="209"/>
    </location>
</feature>
<dbReference type="InterPro" id="IPR057326">
    <property type="entry name" value="KR_dom"/>
</dbReference>
<dbReference type="GO" id="GO:0016491">
    <property type="term" value="F:oxidoreductase activity"/>
    <property type="evidence" value="ECO:0007669"/>
    <property type="project" value="UniProtKB-KW"/>
</dbReference>
<dbReference type="SUPFAM" id="SSF51735">
    <property type="entry name" value="NAD(P)-binding Rossmann-fold domains"/>
    <property type="match status" value="1"/>
</dbReference>
<dbReference type="PRINTS" id="PR00081">
    <property type="entry name" value="GDHRDH"/>
</dbReference>
<dbReference type="AlphaFoldDB" id="A0A1G6LGE5"/>
<organism evidence="7 8">
    <name type="scientific">Streptomyces prasinopilosus</name>
    <dbReference type="NCBI Taxonomy" id="67344"/>
    <lineage>
        <taxon>Bacteria</taxon>
        <taxon>Bacillati</taxon>
        <taxon>Actinomycetota</taxon>
        <taxon>Actinomycetes</taxon>
        <taxon>Kitasatosporales</taxon>
        <taxon>Streptomycetaceae</taxon>
        <taxon>Streptomyces</taxon>
    </lineage>
</organism>
<dbReference type="PANTHER" id="PTHR43157:SF31">
    <property type="entry name" value="PHOSPHATIDYLINOSITOL-GLYCAN BIOSYNTHESIS CLASS F PROTEIN"/>
    <property type="match status" value="1"/>
</dbReference>